<feature type="repeat" description="ANK" evidence="3">
    <location>
        <begin position="50"/>
        <end position="79"/>
    </location>
</feature>
<dbReference type="AlphaFoldDB" id="A0ABD2WG54"/>
<dbReference type="Proteomes" id="UP001627154">
    <property type="component" value="Unassembled WGS sequence"/>
</dbReference>
<name>A0ABD2WG54_9HYME</name>
<evidence type="ECO:0000256" key="2">
    <source>
        <dbReference type="ARBA" id="ARBA00023043"/>
    </source>
</evidence>
<dbReference type="PROSITE" id="PS50088">
    <property type="entry name" value="ANK_REPEAT"/>
    <property type="match status" value="3"/>
</dbReference>
<evidence type="ECO:0000256" key="4">
    <source>
        <dbReference type="SAM" id="Phobius"/>
    </source>
</evidence>
<feature type="transmembrane region" description="Helical" evidence="4">
    <location>
        <begin position="433"/>
        <end position="453"/>
    </location>
</feature>
<dbReference type="Pfam" id="PF00023">
    <property type="entry name" value="Ank"/>
    <property type="match status" value="1"/>
</dbReference>
<evidence type="ECO:0000313" key="5">
    <source>
        <dbReference type="EMBL" id="KAL3392035.1"/>
    </source>
</evidence>
<dbReference type="PRINTS" id="PR01415">
    <property type="entry name" value="ANKYRIN"/>
</dbReference>
<feature type="repeat" description="ANK" evidence="3">
    <location>
        <begin position="15"/>
        <end position="47"/>
    </location>
</feature>
<evidence type="ECO:0000256" key="1">
    <source>
        <dbReference type="ARBA" id="ARBA00022737"/>
    </source>
</evidence>
<dbReference type="SUPFAM" id="SSF48403">
    <property type="entry name" value="Ankyrin repeat"/>
    <property type="match status" value="1"/>
</dbReference>
<dbReference type="Gene3D" id="1.25.40.20">
    <property type="entry name" value="Ankyrin repeat-containing domain"/>
    <property type="match status" value="1"/>
</dbReference>
<evidence type="ECO:0000256" key="3">
    <source>
        <dbReference type="PROSITE-ProRule" id="PRU00023"/>
    </source>
</evidence>
<dbReference type="PROSITE" id="PS50297">
    <property type="entry name" value="ANK_REP_REGION"/>
    <property type="match status" value="3"/>
</dbReference>
<keyword evidence="6" id="KW-1185">Reference proteome</keyword>
<accession>A0ABD2WG54</accession>
<dbReference type="Pfam" id="PF12796">
    <property type="entry name" value="Ank_2"/>
    <property type="match status" value="1"/>
</dbReference>
<proteinExistence type="predicted"/>
<dbReference type="EMBL" id="JBJJXI010000107">
    <property type="protein sequence ID" value="KAL3392035.1"/>
    <property type="molecule type" value="Genomic_DNA"/>
</dbReference>
<feature type="repeat" description="ANK" evidence="3">
    <location>
        <begin position="129"/>
        <end position="161"/>
    </location>
</feature>
<sequence length="455" mass="52379">MSSMKNKLQDRGSEPGYTTLHGACAYGHLKTAKRMVKQGADVNVDTWKCSPLHIAAQYRHANIVKLLLENGANPNQLDHEGSTPLHALARLNLCLCRSTYGFCDVRDPADEIVDVLVKKGANIEARNRHEDTPLQLAASRFDAKLVEALLEHGASLESLDERKMFSRRFEPDELKNYPLTLNIVETMRLLQSAGYEMNIVTRLRMIKCWTRVRANDVVHLIPVGAEWKDDCLAYREICYRISIIQRFKFFITPEALDYSLKLLEKLRRRIPENITRNAVFKDTVSACRSQVSKLDAIMITDDISLYKICQMSYEEGYEILRNAKNFFVPTFDDDEDFEHGPVKHIAKRHIANILIRPHLELFAADLYTTRHCSLNLPYVVCRTVAEKQTSEDILRLCERTEEKDLIEFSDALCDEREENESTCPCILCRAERGLNLFFMIMFLLVIYGMYLLILS</sequence>
<keyword evidence="2 3" id="KW-0040">ANK repeat</keyword>
<dbReference type="SMART" id="SM00248">
    <property type="entry name" value="ANK"/>
    <property type="match status" value="4"/>
</dbReference>
<keyword evidence="1" id="KW-0677">Repeat</keyword>
<dbReference type="PANTHER" id="PTHR24134:SF9">
    <property type="entry name" value="ANKYRIN REPEAT AND SOCS BOX PROTEIN 8"/>
    <property type="match status" value="1"/>
</dbReference>
<organism evidence="5 6">
    <name type="scientific">Trichogramma kaykai</name>
    <dbReference type="NCBI Taxonomy" id="54128"/>
    <lineage>
        <taxon>Eukaryota</taxon>
        <taxon>Metazoa</taxon>
        <taxon>Ecdysozoa</taxon>
        <taxon>Arthropoda</taxon>
        <taxon>Hexapoda</taxon>
        <taxon>Insecta</taxon>
        <taxon>Pterygota</taxon>
        <taxon>Neoptera</taxon>
        <taxon>Endopterygota</taxon>
        <taxon>Hymenoptera</taxon>
        <taxon>Apocrita</taxon>
        <taxon>Proctotrupomorpha</taxon>
        <taxon>Chalcidoidea</taxon>
        <taxon>Trichogrammatidae</taxon>
        <taxon>Trichogramma</taxon>
    </lineage>
</organism>
<keyword evidence="4" id="KW-0812">Transmembrane</keyword>
<reference evidence="5 6" key="1">
    <citation type="journal article" date="2024" name="bioRxiv">
        <title>A reference genome for Trichogramma kaykai: A tiny desert-dwelling parasitoid wasp with competing sex-ratio distorters.</title>
        <authorList>
            <person name="Culotta J."/>
            <person name="Lindsey A.R."/>
        </authorList>
    </citation>
    <scope>NUCLEOTIDE SEQUENCE [LARGE SCALE GENOMIC DNA]</scope>
    <source>
        <strain evidence="5 6">KSX58</strain>
    </source>
</reference>
<comment type="caution">
    <text evidence="5">The sequence shown here is derived from an EMBL/GenBank/DDBJ whole genome shotgun (WGS) entry which is preliminary data.</text>
</comment>
<protein>
    <submittedName>
        <fullName evidence="5">Uncharacterized protein</fullName>
    </submittedName>
</protein>
<gene>
    <name evidence="5" type="ORF">TKK_013361</name>
</gene>
<dbReference type="InterPro" id="IPR036770">
    <property type="entry name" value="Ankyrin_rpt-contain_sf"/>
</dbReference>
<keyword evidence="4" id="KW-1133">Transmembrane helix</keyword>
<keyword evidence="4" id="KW-0472">Membrane</keyword>
<evidence type="ECO:0000313" key="6">
    <source>
        <dbReference type="Proteomes" id="UP001627154"/>
    </source>
</evidence>
<dbReference type="PANTHER" id="PTHR24134">
    <property type="entry name" value="ANKYRIN REPEAT-CONTAINING PROTEIN DDB_G0279043"/>
    <property type="match status" value="1"/>
</dbReference>
<dbReference type="InterPro" id="IPR002110">
    <property type="entry name" value="Ankyrin_rpt"/>
</dbReference>